<dbReference type="CDD" id="cd00093">
    <property type="entry name" value="HTH_XRE"/>
    <property type="match status" value="1"/>
</dbReference>
<protein>
    <recommendedName>
        <fullName evidence="1">HTH cro/C1-type domain-containing protein</fullName>
    </recommendedName>
</protein>
<dbReference type="AlphaFoldDB" id="A0A5E7F9L2"/>
<organism evidence="2 3">
    <name type="scientific">Pseudomonas fluorescens</name>
    <dbReference type="NCBI Taxonomy" id="294"/>
    <lineage>
        <taxon>Bacteria</taxon>
        <taxon>Pseudomonadati</taxon>
        <taxon>Pseudomonadota</taxon>
        <taxon>Gammaproteobacteria</taxon>
        <taxon>Pseudomonadales</taxon>
        <taxon>Pseudomonadaceae</taxon>
        <taxon>Pseudomonas</taxon>
    </lineage>
</organism>
<accession>A0A5E7F9L2</accession>
<dbReference type="PROSITE" id="PS50943">
    <property type="entry name" value="HTH_CROC1"/>
    <property type="match status" value="1"/>
</dbReference>
<evidence type="ECO:0000259" key="1">
    <source>
        <dbReference type="PROSITE" id="PS50943"/>
    </source>
</evidence>
<name>A0A5E7F9L2_PSEFL</name>
<dbReference type="GO" id="GO:0003677">
    <property type="term" value="F:DNA binding"/>
    <property type="evidence" value="ECO:0007669"/>
    <property type="project" value="InterPro"/>
</dbReference>
<reference evidence="2 3" key="1">
    <citation type="submission" date="2019-09" db="EMBL/GenBank/DDBJ databases">
        <authorList>
            <person name="Chandra G."/>
            <person name="Truman W A."/>
        </authorList>
    </citation>
    <scope>NUCLEOTIDE SEQUENCE [LARGE SCALE GENOMIC DNA]</scope>
    <source>
        <strain evidence="2">PS723</strain>
    </source>
</reference>
<feature type="domain" description="HTH cro/C1-type" evidence="1">
    <location>
        <begin position="8"/>
        <end position="51"/>
    </location>
</feature>
<dbReference type="InterPro" id="IPR010982">
    <property type="entry name" value="Lambda_DNA-bd_dom_sf"/>
</dbReference>
<proteinExistence type="predicted"/>
<gene>
    <name evidence="2" type="ORF">PS723_05376</name>
</gene>
<dbReference type="Pfam" id="PF01381">
    <property type="entry name" value="HTH_3"/>
    <property type="match status" value="1"/>
</dbReference>
<dbReference type="SMART" id="SM00530">
    <property type="entry name" value="HTH_XRE"/>
    <property type="match status" value="1"/>
</dbReference>
<dbReference type="SUPFAM" id="SSF47413">
    <property type="entry name" value="lambda repressor-like DNA-binding domains"/>
    <property type="match status" value="1"/>
</dbReference>
<dbReference type="EMBL" id="CABVHY010000034">
    <property type="protein sequence ID" value="VVO35995.1"/>
    <property type="molecule type" value="Genomic_DNA"/>
</dbReference>
<dbReference type="OrthoDB" id="3196789at2"/>
<evidence type="ECO:0000313" key="2">
    <source>
        <dbReference type="EMBL" id="VVO35995.1"/>
    </source>
</evidence>
<dbReference type="InterPro" id="IPR001387">
    <property type="entry name" value="Cro/C1-type_HTH"/>
</dbReference>
<dbReference type="RefSeq" id="WP_150806644.1">
    <property type="nucleotide sequence ID" value="NZ_CABVHY010000034.1"/>
</dbReference>
<dbReference type="Proteomes" id="UP000379480">
    <property type="component" value="Unassembled WGS sequence"/>
</dbReference>
<evidence type="ECO:0000313" key="3">
    <source>
        <dbReference type="Proteomes" id="UP000379480"/>
    </source>
</evidence>
<dbReference type="Gene3D" id="1.10.260.40">
    <property type="entry name" value="lambda repressor-like DNA-binding domains"/>
    <property type="match status" value="1"/>
</dbReference>
<sequence length="106" mass="11600">MDRFGERLKEARKALGLSQHDFGAIGGVAANAQGRYENGERLPKSDYLMAIRLKGVDVLYVLTGERTALTAETLSDEETVIIRHYRTLDGGDQDALAQLATSLSEC</sequence>